<feature type="compositionally biased region" description="Gly residues" evidence="1">
    <location>
        <begin position="293"/>
        <end position="310"/>
    </location>
</feature>
<dbReference type="InterPro" id="IPR046228">
    <property type="entry name" value="DUF6261"/>
</dbReference>
<feature type="region of interest" description="Disordered" evidence="1">
    <location>
        <begin position="241"/>
        <end position="317"/>
    </location>
</feature>
<accession>W2CB40</accession>
<gene>
    <name evidence="2" type="ORF">T229_13130</name>
</gene>
<protein>
    <submittedName>
        <fullName evidence="2">Uncharacterized protein</fullName>
    </submittedName>
</protein>
<sequence>MARTIEVKRVGMKKYDNSLHVRYHSEIYGIVKQYDLTKIGLTTALMDEWNGDINLEGDINKEAGMNVNTERMLKKDEERGKLITFIFNAIRNARQSPDDNESDAAMTLYTVIRSYDGLQQEAHERKSADIFGLVTDLRKTENAPFVTALHLTNAVNKLETVNKAYDEFVAKRAKDRTAAAELPPARVVRPKTDEVFDHIVFAIQSAYTFGTAPVEKELITKMVAEMNQRTREIEEAYHRSLAEKKANRKKDPSQPKDPKPKKPKKKDNDPDIHLPEKEEPKKPEDGKDKKPEGGGGSAGGGTEGGGGGGPEIHLPKE</sequence>
<comment type="caution">
    <text evidence="2">The sequence shown here is derived from an EMBL/GenBank/DDBJ whole genome shotgun (WGS) entry which is preliminary data.</text>
</comment>
<evidence type="ECO:0000256" key="1">
    <source>
        <dbReference type="SAM" id="MobiDB-lite"/>
    </source>
</evidence>
<name>W2CB40_9BACT</name>
<evidence type="ECO:0000313" key="3">
    <source>
        <dbReference type="Proteomes" id="UP000018872"/>
    </source>
</evidence>
<feature type="compositionally biased region" description="Basic and acidic residues" evidence="1">
    <location>
        <begin position="241"/>
        <end position="292"/>
    </location>
</feature>
<dbReference type="AlphaFoldDB" id="W2CB40"/>
<reference evidence="2 3" key="1">
    <citation type="submission" date="2013-11" db="EMBL/GenBank/DDBJ databases">
        <title>Single cell genomics of uncultured Tannerella BU063 (oral taxon 286).</title>
        <authorList>
            <person name="Beall C.J."/>
            <person name="Campbell A.G."/>
            <person name="Griffen A.L."/>
            <person name="Podar M."/>
            <person name="Leys E.J."/>
        </authorList>
    </citation>
    <scope>NUCLEOTIDE SEQUENCE [LARGE SCALE GENOMIC DNA]</scope>
    <source>
        <strain evidence="2">Cell 5</strain>
    </source>
</reference>
<dbReference type="PATRIC" id="fig|1410950.3.peg.2025"/>
<proteinExistence type="predicted"/>
<dbReference type="Pfam" id="PF19775">
    <property type="entry name" value="DUF6261"/>
    <property type="match status" value="1"/>
</dbReference>
<evidence type="ECO:0000313" key="2">
    <source>
        <dbReference type="EMBL" id="ETK03652.1"/>
    </source>
</evidence>
<organism evidence="2 3">
    <name type="scientific">Tannerella sp. oral taxon BU063 isolate Cell 5</name>
    <dbReference type="NCBI Taxonomy" id="1410950"/>
    <lineage>
        <taxon>Bacteria</taxon>
        <taxon>Pseudomonadati</taxon>
        <taxon>Bacteroidota</taxon>
        <taxon>Bacteroidia</taxon>
        <taxon>Bacteroidales</taxon>
        <taxon>Tannerellaceae</taxon>
        <taxon>Tannerella</taxon>
    </lineage>
</organism>
<dbReference type="Proteomes" id="UP000018872">
    <property type="component" value="Unassembled WGS sequence"/>
</dbReference>
<dbReference type="EMBL" id="AYYC01000732">
    <property type="protein sequence ID" value="ETK03652.1"/>
    <property type="molecule type" value="Genomic_DNA"/>
</dbReference>